<evidence type="ECO:0000313" key="1">
    <source>
        <dbReference type="EMBL" id="VWC19360.1"/>
    </source>
</evidence>
<dbReference type="AlphaFoldDB" id="A0A6P2QBQ7"/>
<dbReference type="Proteomes" id="UP000494125">
    <property type="component" value="Unassembled WGS sequence"/>
</dbReference>
<accession>A0A6P2QBQ7</accession>
<organism evidence="1 2">
    <name type="scientific">Burkholderia diffusa</name>
    <dbReference type="NCBI Taxonomy" id="488732"/>
    <lineage>
        <taxon>Bacteria</taxon>
        <taxon>Pseudomonadati</taxon>
        <taxon>Pseudomonadota</taxon>
        <taxon>Betaproteobacteria</taxon>
        <taxon>Burkholderiales</taxon>
        <taxon>Burkholderiaceae</taxon>
        <taxon>Burkholderia</taxon>
        <taxon>Burkholderia cepacia complex</taxon>
    </lineage>
</organism>
<gene>
    <name evidence="1" type="ORF">BDI24065_05774</name>
</gene>
<reference evidence="1 2" key="1">
    <citation type="submission" date="2019-09" db="EMBL/GenBank/DDBJ databases">
        <authorList>
            <person name="Depoorter E."/>
        </authorList>
    </citation>
    <scope>NUCLEOTIDE SEQUENCE [LARGE SCALE GENOMIC DNA]</scope>
    <source>
        <strain evidence="1">LMG 24065</strain>
    </source>
</reference>
<sequence>MIDPDWNRLEVARRFGATDCIDARAGDTAGEIMTLTLTDGIGVDCAIEAVGIAWRERGTLRVVDGAVGQSGRHRVFSTDSRNGVSA</sequence>
<dbReference type="SUPFAM" id="SSF51735">
    <property type="entry name" value="NAD(P)-binding Rossmann-fold domains"/>
    <property type="match status" value="1"/>
</dbReference>
<evidence type="ECO:0000313" key="2">
    <source>
        <dbReference type="Proteomes" id="UP000494125"/>
    </source>
</evidence>
<keyword evidence="2" id="KW-1185">Reference proteome</keyword>
<name>A0A6P2QBQ7_9BURK</name>
<dbReference type="InterPro" id="IPR036291">
    <property type="entry name" value="NAD(P)-bd_dom_sf"/>
</dbReference>
<dbReference type="EMBL" id="CABVPN010000037">
    <property type="protein sequence ID" value="VWC19360.1"/>
    <property type="molecule type" value="Genomic_DNA"/>
</dbReference>
<protein>
    <submittedName>
        <fullName evidence="1">Alcohol dehydrogenase</fullName>
    </submittedName>
</protein>
<dbReference type="Gene3D" id="3.40.50.720">
    <property type="entry name" value="NAD(P)-binding Rossmann-like Domain"/>
    <property type="match status" value="1"/>
</dbReference>
<proteinExistence type="predicted"/>